<dbReference type="Proteomes" id="UP000254400">
    <property type="component" value="Unassembled WGS sequence"/>
</dbReference>
<dbReference type="EMBL" id="UGSC01000001">
    <property type="protein sequence ID" value="SUA70136.1"/>
    <property type="molecule type" value="Genomic_DNA"/>
</dbReference>
<dbReference type="AlphaFoldDB" id="A0A378XYR9"/>
<sequence length="56" mass="6347">MKIVLDLLTDSYNSYSSETIDFESYSDSSEVEIRLGDRVVGIDKQELIKSIEALCK</sequence>
<organism evidence="1 2">
    <name type="scientific">Paenibacillus polymyxa</name>
    <name type="common">Bacillus polymyxa</name>
    <dbReference type="NCBI Taxonomy" id="1406"/>
    <lineage>
        <taxon>Bacteria</taxon>
        <taxon>Bacillati</taxon>
        <taxon>Bacillota</taxon>
        <taxon>Bacilli</taxon>
        <taxon>Bacillales</taxon>
        <taxon>Paenibacillaceae</taxon>
        <taxon>Paenibacillus</taxon>
    </lineage>
</organism>
<name>A0A378XYR9_PAEPO</name>
<evidence type="ECO:0000313" key="2">
    <source>
        <dbReference type="Proteomes" id="UP000254400"/>
    </source>
</evidence>
<gene>
    <name evidence="1" type="ORF">NCTC10343_03006</name>
</gene>
<reference evidence="1 2" key="1">
    <citation type="submission" date="2018-06" db="EMBL/GenBank/DDBJ databases">
        <authorList>
            <consortium name="Pathogen Informatics"/>
            <person name="Doyle S."/>
        </authorList>
    </citation>
    <scope>NUCLEOTIDE SEQUENCE [LARGE SCALE GENOMIC DNA]</scope>
    <source>
        <strain evidence="1 2">NCTC10343</strain>
    </source>
</reference>
<proteinExistence type="predicted"/>
<accession>A0A378XYR9</accession>
<protein>
    <submittedName>
        <fullName evidence="1">Uncharacterized protein</fullName>
    </submittedName>
</protein>
<evidence type="ECO:0000313" key="1">
    <source>
        <dbReference type="EMBL" id="SUA70136.1"/>
    </source>
</evidence>